<comment type="similarity">
    <text evidence="1">Belongs to the IFT43 family.</text>
</comment>
<proteinExistence type="inferred from homology"/>
<sequence length="235" mass="26148">MADYGIDSKPRARGMSARANRRKANLEQRNDPVNDEFDDTDASELSIRVKDRTGDDILVSGKRGRMGSLFKEVPMKGLKEGAADALKRPLTGIFRRPGSRSGRKREDLDSSGPVSISGQGGSFVDERSLSPELAASSRMRGNTSPSEFDSVARAPHLTASQLHGMLQIDSFASKYPHLAKLDDIDISLLSRYLYSEEEVRDEDVPWTWDYLFASVSSELREEWAQEEADDSSMLQ</sequence>
<evidence type="ECO:0000313" key="5">
    <source>
        <dbReference type="Proteomes" id="UP000054047"/>
    </source>
</evidence>
<dbReference type="Proteomes" id="UP000054047">
    <property type="component" value="Unassembled WGS sequence"/>
</dbReference>
<name>A0A0C2D7X4_9BILA</name>
<dbReference type="PANTHER" id="PTHR33724">
    <property type="entry name" value="INTRAFLAGELLAR TRANSPORT PROTEIN 43 HOMOLOG"/>
    <property type="match status" value="1"/>
</dbReference>
<dbReference type="OrthoDB" id="206950at2759"/>
<keyword evidence="5" id="KW-1185">Reference proteome</keyword>
<evidence type="ECO:0000256" key="3">
    <source>
        <dbReference type="SAM" id="MobiDB-lite"/>
    </source>
</evidence>
<evidence type="ECO:0000313" key="4">
    <source>
        <dbReference type="EMBL" id="KIH65793.1"/>
    </source>
</evidence>
<evidence type="ECO:0000256" key="2">
    <source>
        <dbReference type="ARBA" id="ARBA00022794"/>
    </source>
</evidence>
<dbReference type="EMBL" id="KN727392">
    <property type="protein sequence ID" value="KIH65793.1"/>
    <property type="molecule type" value="Genomic_DNA"/>
</dbReference>
<feature type="region of interest" description="Disordered" evidence="3">
    <location>
        <begin position="1"/>
        <end position="39"/>
    </location>
</feature>
<dbReference type="GO" id="GO:0035721">
    <property type="term" value="P:intraciliary retrograde transport"/>
    <property type="evidence" value="ECO:0007669"/>
    <property type="project" value="TreeGrafter"/>
</dbReference>
<protein>
    <recommendedName>
        <fullName evidence="6">Intraflagellar transport protein 43</fullName>
    </recommendedName>
</protein>
<reference evidence="4 5" key="1">
    <citation type="submission" date="2013-12" db="EMBL/GenBank/DDBJ databases">
        <title>Draft genome of the parsitic nematode Ancylostoma duodenale.</title>
        <authorList>
            <person name="Mitreva M."/>
        </authorList>
    </citation>
    <scope>NUCLEOTIDE SEQUENCE [LARGE SCALE GENOMIC DNA]</scope>
    <source>
        <strain evidence="4 5">Zhejiang</strain>
    </source>
</reference>
<dbReference type="InterPro" id="IPR029302">
    <property type="entry name" value="IFT43"/>
</dbReference>
<organism evidence="4 5">
    <name type="scientific">Ancylostoma duodenale</name>
    <dbReference type="NCBI Taxonomy" id="51022"/>
    <lineage>
        <taxon>Eukaryota</taxon>
        <taxon>Metazoa</taxon>
        <taxon>Ecdysozoa</taxon>
        <taxon>Nematoda</taxon>
        <taxon>Chromadorea</taxon>
        <taxon>Rhabditida</taxon>
        <taxon>Rhabditina</taxon>
        <taxon>Rhabditomorpha</taxon>
        <taxon>Strongyloidea</taxon>
        <taxon>Ancylostomatidae</taxon>
        <taxon>Ancylostomatinae</taxon>
        <taxon>Ancylostoma</taxon>
    </lineage>
</organism>
<evidence type="ECO:0000256" key="1">
    <source>
        <dbReference type="ARBA" id="ARBA00007563"/>
    </source>
</evidence>
<dbReference type="AlphaFoldDB" id="A0A0C2D7X4"/>
<dbReference type="Pfam" id="PF15305">
    <property type="entry name" value="IFT43"/>
    <property type="match status" value="1"/>
</dbReference>
<feature type="region of interest" description="Disordered" evidence="3">
    <location>
        <begin position="89"/>
        <end position="127"/>
    </location>
</feature>
<feature type="compositionally biased region" description="Basic and acidic residues" evidence="3">
    <location>
        <begin position="1"/>
        <end position="10"/>
    </location>
</feature>
<accession>A0A0C2D7X4</accession>
<keyword evidence="2" id="KW-0970">Cilium biogenesis/degradation</keyword>
<gene>
    <name evidence="4" type="ORF">ANCDUO_03883</name>
</gene>
<dbReference type="GO" id="GO:0005929">
    <property type="term" value="C:cilium"/>
    <property type="evidence" value="ECO:0007669"/>
    <property type="project" value="TreeGrafter"/>
</dbReference>
<dbReference type="PANTHER" id="PTHR33724:SF1">
    <property type="entry name" value="INTRAFLAGELLAR TRANSPORT PROTEIN 43 HOMOLOG"/>
    <property type="match status" value="1"/>
</dbReference>
<dbReference type="GO" id="GO:0030991">
    <property type="term" value="C:intraciliary transport particle A"/>
    <property type="evidence" value="ECO:0007669"/>
    <property type="project" value="InterPro"/>
</dbReference>
<evidence type="ECO:0008006" key="6">
    <source>
        <dbReference type="Google" id="ProtNLM"/>
    </source>
</evidence>